<dbReference type="Proteomes" id="UP000320095">
    <property type="component" value="Unassembled WGS sequence"/>
</dbReference>
<keyword evidence="6" id="KW-1185">Reference proteome</keyword>
<dbReference type="PANTHER" id="PTHR11559">
    <property type="entry name" value="CARBOXYLESTERASE"/>
    <property type="match status" value="1"/>
</dbReference>
<dbReference type="AlphaFoldDB" id="A0A502EJH5"/>
<accession>A0A502EJH5</accession>
<evidence type="ECO:0000259" key="4">
    <source>
        <dbReference type="Pfam" id="PF00135"/>
    </source>
</evidence>
<feature type="domain" description="Carboxylesterase type B" evidence="4">
    <location>
        <begin position="3"/>
        <end position="441"/>
    </location>
</feature>
<name>A0A502EJH5_9MYCO</name>
<dbReference type="RefSeq" id="WP_140687419.1">
    <property type="nucleotide sequence ID" value="NZ_RCZG01000001.1"/>
</dbReference>
<dbReference type="PROSITE" id="PS00941">
    <property type="entry name" value="CARBOXYLESTERASE_B_2"/>
    <property type="match status" value="1"/>
</dbReference>
<evidence type="ECO:0000256" key="3">
    <source>
        <dbReference type="RuleBase" id="RU361235"/>
    </source>
</evidence>
<dbReference type="GO" id="GO:0016787">
    <property type="term" value="F:hydrolase activity"/>
    <property type="evidence" value="ECO:0007669"/>
    <property type="project" value="UniProtKB-KW"/>
</dbReference>
<dbReference type="SUPFAM" id="SSF53474">
    <property type="entry name" value="alpha/beta-Hydrolases"/>
    <property type="match status" value="1"/>
</dbReference>
<dbReference type="InterPro" id="IPR050309">
    <property type="entry name" value="Type-B_Carboxylest/Lipase"/>
</dbReference>
<dbReference type="EC" id="3.1.1.-" evidence="3"/>
<dbReference type="InterPro" id="IPR019826">
    <property type="entry name" value="Carboxylesterase_B_AS"/>
</dbReference>
<proteinExistence type="inferred from homology"/>
<dbReference type="InterPro" id="IPR029058">
    <property type="entry name" value="AB_hydrolase_fold"/>
</dbReference>
<sequence length="479" mass="51466">MTAVARTSYGALRGDASTGIVVFRGVPYAAAPTGERRWRPTQPVISWAGLREAVVFGPIAPQDVSPERLAKRGLTMSEDCLTLNIWTPAADDSRRPVLVFLHGGGQTQGHGSAPLLDGSRLARHGDVVVVTMNFRLGVLGALYAPDWHGADSTNLTLRDQRHALQWVREQIGAFGGDPSAITVAGQSSGAIAVSALLAGGCDLFDRAILQSGGLERVRSTTAASAVAEQLISTEALVRAEEPDVAEILAAQRDVEPGFVPPQGPFHPCIDGDVIEEHPLVAARSCAMPAIPILAGTTRDEWRIFDAALDDGVFTEQYVRDRAQTLAGDSLDADAVVAAYRVDQLTLRDVASALVTDYHFTAPTEQFVRAHAERGNPVFRYELRWPSPRAGLGACHDSCLPLLFGNLDAAPALAGNDDSARQMSETVQALWLNFVRGEEPWERYDGVSGATMLLGRDTGISRGHRGEQLGTWENRYPAYG</sequence>
<evidence type="ECO:0000256" key="2">
    <source>
        <dbReference type="ARBA" id="ARBA00022801"/>
    </source>
</evidence>
<evidence type="ECO:0000313" key="6">
    <source>
        <dbReference type="Proteomes" id="UP000320095"/>
    </source>
</evidence>
<comment type="similarity">
    <text evidence="1 3">Belongs to the type-B carboxylesterase/lipase family.</text>
</comment>
<protein>
    <recommendedName>
        <fullName evidence="3">Carboxylic ester hydrolase</fullName>
        <ecNumber evidence="3">3.1.1.-</ecNumber>
    </recommendedName>
</protein>
<gene>
    <name evidence="5" type="ORF">EAH80_01545</name>
</gene>
<dbReference type="EMBL" id="RCZG01000001">
    <property type="protein sequence ID" value="TPG36660.1"/>
    <property type="molecule type" value="Genomic_DNA"/>
</dbReference>
<dbReference type="InterPro" id="IPR019819">
    <property type="entry name" value="Carboxylesterase_B_CS"/>
</dbReference>
<dbReference type="Gene3D" id="3.40.50.1820">
    <property type="entry name" value="alpha/beta hydrolase"/>
    <property type="match status" value="1"/>
</dbReference>
<evidence type="ECO:0000313" key="5">
    <source>
        <dbReference type="EMBL" id="TPG36660.1"/>
    </source>
</evidence>
<reference evidence="5 6" key="1">
    <citation type="journal article" date="2019" name="Environ. Microbiol.">
        <title>Species interactions and distinct microbial communities in high Arctic permafrost affected cryosols are associated with the CH4 and CO2 gas fluxes.</title>
        <authorList>
            <person name="Altshuler I."/>
            <person name="Hamel J."/>
            <person name="Turney S."/>
            <person name="Magnuson E."/>
            <person name="Levesque R."/>
            <person name="Greer C."/>
            <person name="Whyte L.G."/>
        </authorList>
    </citation>
    <scope>NUCLEOTIDE SEQUENCE [LARGE SCALE GENOMIC DNA]</scope>
    <source>
        <strain evidence="5 6">S5.20</strain>
    </source>
</reference>
<dbReference type="Pfam" id="PF00135">
    <property type="entry name" value="COesterase"/>
    <property type="match status" value="1"/>
</dbReference>
<dbReference type="OrthoDB" id="3199405at2"/>
<dbReference type="PROSITE" id="PS00122">
    <property type="entry name" value="CARBOXYLESTERASE_B_1"/>
    <property type="match status" value="1"/>
</dbReference>
<comment type="caution">
    <text evidence="5">The sequence shown here is derived from an EMBL/GenBank/DDBJ whole genome shotgun (WGS) entry which is preliminary data.</text>
</comment>
<dbReference type="InterPro" id="IPR002018">
    <property type="entry name" value="CarbesteraseB"/>
</dbReference>
<keyword evidence="2 3" id="KW-0378">Hydrolase</keyword>
<organism evidence="5 6">
    <name type="scientific">Mycolicibacterium hodleri</name>
    <dbReference type="NCBI Taxonomy" id="49897"/>
    <lineage>
        <taxon>Bacteria</taxon>
        <taxon>Bacillati</taxon>
        <taxon>Actinomycetota</taxon>
        <taxon>Actinomycetes</taxon>
        <taxon>Mycobacteriales</taxon>
        <taxon>Mycobacteriaceae</taxon>
        <taxon>Mycolicibacterium</taxon>
    </lineage>
</organism>
<evidence type="ECO:0000256" key="1">
    <source>
        <dbReference type="ARBA" id="ARBA00005964"/>
    </source>
</evidence>